<dbReference type="NCBIfam" id="TIGR00079">
    <property type="entry name" value="pept_deformyl"/>
    <property type="match status" value="1"/>
</dbReference>
<protein>
    <recommendedName>
        <fullName evidence="2">Peptide deformylase</fullName>
        <shortName evidence="2">PDF</shortName>
        <ecNumber evidence="2">3.5.1.88</ecNumber>
    </recommendedName>
    <alternativeName>
        <fullName evidence="2">Polypeptide deformylase</fullName>
    </alternativeName>
</protein>
<comment type="function">
    <text evidence="2">Removes the formyl group from the N-terminal Met of newly synthesized proteins. Requires at least a dipeptide for an efficient rate of reaction. N-terminal L-methionine is a prerequisite for activity but the enzyme has broad specificity at other positions.</text>
</comment>
<reference evidence="3 4" key="1">
    <citation type="submission" date="2019-10" db="EMBL/GenBank/DDBJ databases">
        <authorList>
            <person name="Blom J."/>
        </authorList>
    </citation>
    <scope>NUCLEOTIDE SEQUENCE [LARGE SCALE GENOMIC DNA]</scope>
    <source>
        <strain evidence="3 4">ES3154-GLU</strain>
    </source>
</reference>
<dbReference type="Gene3D" id="3.90.45.10">
    <property type="entry name" value="Peptide deformylase"/>
    <property type="match status" value="1"/>
</dbReference>
<dbReference type="InterPro" id="IPR023635">
    <property type="entry name" value="Peptide_deformylase"/>
</dbReference>
<keyword evidence="2" id="KW-0408">Iron</keyword>
<dbReference type="InterPro" id="IPR036821">
    <property type="entry name" value="Peptide_deformylase_sf"/>
</dbReference>
<comment type="catalytic activity">
    <reaction evidence="2">
        <text>N-terminal N-formyl-L-methionyl-[peptide] + H2O = N-terminal L-methionyl-[peptide] + formate</text>
        <dbReference type="Rhea" id="RHEA:24420"/>
        <dbReference type="Rhea" id="RHEA-COMP:10639"/>
        <dbReference type="Rhea" id="RHEA-COMP:10640"/>
        <dbReference type="ChEBI" id="CHEBI:15377"/>
        <dbReference type="ChEBI" id="CHEBI:15740"/>
        <dbReference type="ChEBI" id="CHEBI:49298"/>
        <dbReference type="ChEBI" id="CHEBI:64731"/>
        <dbReference type="EC" id="3.5.1.88"/>
    </reaction>
</comment>
<accession>A0A6I8M7U7</accession>
<dbReference type="PRINTS" id="PR01576">
    <property type="entry name" value="PDEFORMYLASE"/>
</dbReference>
<dbReference type="GO" id="GO:0006412">
    <property type="term" value="P:translation"/>
    <property type="evidence" value="ECO:0007669"/>
    <property type="project" value="UniProtKB-UniRule"/>
</dbReference>
<proteinExistence type="inferred from homology"/>
<dbReference type="RefSeq" id="WP_156683470.1">
    <property type="nucleotide sequence ID" value="NZ_CABWIB010000001.1"/>
</dbReference>
<name>A0A6I8M7U7_9FUSO</name>
<evidence type="ECO:0000256" key="1">
    <source>
        <dbReference type="ARBA" id="ARBA00010759"/>
    </source>
</evidence>
<dbReference type="SUPFAM" id="SSF56420">
    <property type="entry name" value="Peptide deformylase"/>
    <property type="match status" value="1"/>
</dbReference>
<feature type="binding site" evidence="2">
    <location>
        <position position="131"/>
    </location>
    <ligand>
        <name>Fe cation</name>
        <dbReference type="ChEBI" id="CHEBI:24875"/>
    </ligand>
</feature>
<evidence type="ECO:0000313" key="3">
    <source>
        <dbReference type="EMBL" id="VWL85477.1"/>
    </source>
</evidence>
<dbReference type="PANTHER" id="PTHR10458:SF22">
    <property type="entry name" value="PEPTIDE DEFORMYLASE"/>
    <property type="match status" value="1"/>
</dbReference>
<dbReference type="EC" id="3.5.1.88" evidence="2"/>
<feature type="binding site" evidence="2">
    <location>
        <position position="135"/>
    </location>
    <ligand>
        <name>Fe cation</name>
        <dbReference type="ChEBI" id="CHEBI:24875"/>
    </ligand>
</feature>
<evidence type="ECO:0000313" key="4">
    <source>
        <dbReference type="Proteomes" id="UP000419017"/>
    </source>
</evidence>
<dbReference type="CDD" id="cd00487">
    <property type="entry name" value="Pep_deformylase"/>
    <property type="match status" value="1"/>
</dbReference>
<feature type="active site" evidence="2">
    <location>
        <position position="132"/>
    </location>
</feature>
<dbReference type="PIRSF" id="PIRSF004749">
    <property type="entry name" value="Pep_def"/>
    <property type="match status" value="1"/>
</dbReference>
<sequence>MDLQIYGSKVLREKSTSLIDNEINDELKAVLDDMVRVMRLANGIGLASNQVDINRRYFVMEIDDVIRKCINPEIVEVLSKEDVPMDEGCLSVPGIYKEVRRPDKIKVKYLNEDGVEVVEVLEGLWAKCFQHELDHINGFLFIDRISNINKNLIRKKLALLKRNSKPITY</sequence>
<dbReference type="AlphaFoldDB" id="A0A6I8M7U7"/>
<dbReference type="Pfam" id="PF01327">
    <property type="entry name" value="Pep_deformylase"/>
    <property type="match status" value="1"/>
</dbReference>
<organism evidence="3 4">
    <name type="scientific">Oceanivirga miroungae</name>
    <dbReference type="NCBI Taxonomy" id="1130046"/>
    <lineage>
        <taxon>Bacteria</taxon>
        <taxon>Fusobacteriati</taxon>
        <taxon>Fusobacteriota</taxon>
        <taxon>Fusobacteriia</taxon>
        <taxon>Fusobacteriales</taxon>
        <taxon>Leptotrichiaceae</taxon>
        <taxon>Oceanivirga</taxon>
    </lineage>
</organism>
<dbReference type="Proteomes" id="UP000419017">
    <property type="component" value="Unassembled WGS sequence"/>
</dbReference>
<keyword evidence="2" id="KW-0479">Metal-binding</keyword>
<dbReference type="EMBL" id="CABWIB010000001">
    <property type="protein sequence ID" value="VWL85477.1"/>
    <property type="molecule type" value="Genomic_DNA"/>
</dbReference>
<dbReference type="HAMAP" id="MF_00163">
    <property type="entry name" value="Pep_deformylase"/>
    <property type="match status" value="1"/>
</dbReference>
<comment type="similarity">
    <text evidence="1 2">Belongs to the polypeptide deformylase family.</text>
</comment>
<dbReference type="GO" id="GO:0042586">
    <property type="term" value="F:peptide deformylase activity"/>
    <property type="evidence" value="ECO:0007669"/>
    <property type="project" value="UniProtKB-UniRule"/>
</dbReference>
<keyword evidence="2" id="KW-0648">Protein biosynthesis</keyword>
<evidence type="ECO:0000256" key="2">
    <source>
        <dbReference type="HAMAP-Rule" id="MF_00163"/>
    </source>
</evidence>
<dbReference type="NCBIfam" id="NF001159">
    <property type="entry name" value="PRK00150.1-3"/>
    <property type="match status" value="1"/>
</dbReference>
<feature type="binding site" evidence="2">
    <location>
        <position position="89"/>
    </location>
    <ligand>
        <name>Fe cation</name>
        <dbReference type="ChEBI" id="CHEBI:24875"/>
    </ligand>
</feature>
<comment type="cofactor">
    <cofactor evidence="2">
        <name>Fe(2+)</name>
        <dbReference type="ChEBI" id="CHEBI:29033"/>
    </cofactor>
    <text evidence="2">Binds 1 Fe(2+) ion.</text>
</comment>
<gene>
    <name evidence="2" type="primary">def</name>
    <name evidence="3" type="ORF">OMES3154_00762</name>
</gene>
<keyword evidence="4" id="KW-1185">Reference proteome</keyword>
<dbReference type="PANTHER" id="PTHR10458">
    <property type="entry name" value="PEPTIDE DEFORMYLASE"/>
    <property type="match status" value="1"/>
</dbReference>
<dbReference type="GO" id="GO:0046872">
    <property type="term" value="F:metal ion binding"/>
    <property type="evidence" value="ECO:0007669"/>
    <property type="project" value="UniProtKB-KW"/>
</dbReference>
<keyword evidence="2" id="KW-0378">Hydrolase</keyword>